<evidence type="ECO:0000313" key="3">
    <source>
        <dbReference type="EMBL" id="OZC03961.1"/>
    </source>
</evidence>
<dbReference type="AlphaFoldDB" id="A0A259U1W9"/>
<dbReference type="PANTHER" id="PTHR12149">
    <property type="entry name" value="FRUCTOSAMINE 3 KINASE-RELATED PROTEIN"/>
    <property type="match status" value="1"/>
</dbReference>
<dbReference type="RefSeq" id="WP_179271199.1">
    <property type="nucleotide sequence ID" value="NZ_MQWB01000001.1"/>
</dbReference>
<keyword evidence="2" id="KW-0808">Transferase</keyword>
<dbReference type="EMBL" id="MQWB01000001">
    <property type="protein sequence ID" value="OZC03961.1"/>
    <property type="molecule type" value="Genomic_DNA"/>
</dbReference>
<dbReference type="Proteomes" id="UP000216446">
    <property type="component" value="Unassembled WGS sequence"/>
</dbReference>
<dbReference type="Gene3D" id="3.30.200.20">
    <property type="entry name" value="Phosphorylase Kinase, domain 1"/>
    <property type="match status" value="1"/>
</dbReference>
<dbReference type="InterPro" id="IPR011009">
    <property type="entry name" value="Kinase-like_dom_sf"/>
</dbReference>
<dbReference type="InterPro" id="IPR016477">
    <property type="entry name" value="Fructo-/Ketosamine-3-kinase"/>
</dbReference>
<protein>
    <recommendedName>
        <fullName evidence="5">Fructosamine kinase</fullName>
    </recommendedName>
</protein>
<dbReference type="Gene3D" id="3.90.1200.10">
    <property type="match status" value="1"/>
</dbReference>
<keyword evidence="4" id="KW-1185">Reference proteome</keyword>
<evidence type="ECO:0008006" key="5">
    <source>
        <dbReference type="Google" id="ProtNLM"/>
    </source>
</evidence>
<dbReference type="InParanoid" id="A0A259U1W9"/>
<evidence type="ECO:0000256" key="2">
    <source>
        <dbReference type="PIRNR" id="PIRNR006221"/>
    </source>
</evidence>
<evidence type="ECO:0000313" key="4">
    <source>
        <dbReference type="Proteomes" id="UP000216446"/>
    </source>
</evidence>
<organism evidence="3 4">
    <name type="scientific">Rubricoccus marinus</name>
    <dbReference type="NCBI Taxonomy" id="716817"/>
    <lineage>
        <taxon>Bacteria</taxon>
        <taxon>Pseudomonadati</taxon>
        <taxon>Rhodothermota</taxon>
        <taxon>Rhodothermia</taxon>
        <taxon>Rhodothermales</taxon>
        <taxon>Rubricoccaceae</taxon>
        <taxon>Rubricoccus</taxon>
    </lineage>
</organism>
<dbReference type="FunCoup" id="A0A259U1W9">
    <property type="interactions" value="321"/>
</dbReference>
<comment type="similarity">
    <text evidence="1 2">Belongs to the fructosamine kinase family.</text>
</comment>
<dbReference type="SUPFAM" id="SSF56112">
    <property type="entry name" value="Protein kinase-like (PK-like)"/>
    <property type="match status" value="1"/>
</dbReference>
<dbReference type="Pfam" id="PF03881">
    <property type="entry name" value="Fructosamin_kin"/>
    <property type="match status" value="1"/>
</dbReference>
<sequence>MPSDSRFQRLEPLTGTITRTRPIGGGDTSQAARIEASGGTFLAKWNAGPGGDSFEAEAEGLAALREAAHASGAELLVPEPLLAVNRAPEAEGLLLLPWIEPGDPTPGDWRRFGRALATLHRAEPPEAQTAGASGAYGWHADNWIGSKPQHNGWLNDWPTFFGERRLLAQAEVVRASGSVSGAGADAWQAEWDGPLARLVARLPEILPARPHPSVLHGDLWAGNALAASGGRFALIDPAVYVGDREADLAMTELFGSFAPAFYEGYREAWPLAPGYAARREVYNLFHRINHLTHGPGYAQGVAAVLAQFE</sequence>
<dbReference type="PIRSF" id="PIRSF006221">
    <property type="entry name" value="Ketosamine-3-kinase"/>
    <property type="match status" value="1"/>
</dbReference>
<name>A0A259U1W9_9BACT</name>
<reference evidence="3 4" key="1">
    <citation type="submission" date="2016-11" db="EMBL/GenBank/DDBJ databases">
        <title>Study of marine rhodopsin-containing bacteria.</title>
        <authorList>
            <person name="Yoshizawa S."/>
            <person name="Kumagai Y."/>
            <person name="Kogure K."/>
        </authorList>
    </citation>
    <scope>NUCLEOTIDE SEQUENCE [LARGE SCALE GENOMIC DNA]</scope>
    <source>
        <strain evidence="3 4">SG-29</strain>
    </source>
</reference>
<proteinExistence type="inferred from homology"/>
<evidence type="ECO:0000256" key="1">
    <source>
        <dbReference type="ARBA" id="ARBA00009460"/>
    </source>
</evidence>
<accession>A0A259U1W9</accession>
<keyword evidence="2" id="KW-0418">Kinase</keyword>
<dbReference type="PANTHER" id="PTHR12149:SF8">
    <property type="entry name" value="PROTEIN-RIBULOSAMINE 3-KINASE"/>
    <property type="match status" value="1"/>
</dbReference>
<gene>
    <name evidence="3" type="ORF">BSZ36_13800</name>
</gene>
<dbReference type="GO" id="GO:0016301">
    <property type="term" value="F:kinase activity"/>
    <property type="evidence" value="ECO:0007669"/>
    <property type="project" value="UniProtKB-UniRule"/>
</dbReference>
<comment type="caution">
    <text evidence="3">The sequence shown here is derived from an EMBL/GenBank/DDBJ whole genome shotgun (WGS) entry which is preliminary data.</text>
</comment>